<name>A0A0D2N348_9CHLO</name>
<dbReference type="GO" id="GO:0030686">
    <property type="term" value="C:90S preribosome"/>
    <property type="evidence" value="ECO:0007669"/>
    <property type="project" value="TreeGrafter"/>
</dbReference>
<gene>
    <name evidence="3" type="ORF">MNEG_1148</name>
</gene>
<dbReference type="InterPro" id="IPR022125">
    <property type="entry name" value="U3snoRNP10_N"/>
</dbReference>
<feature type="compositionally biased region" description="Acidic residues" evidence="1">
    <location>
        <begin position="402"/>
        <end position="416"/>
    </location>
</feature>
<evidence type="ECO:0000256" key="1">
    <source>
        <dbReference type="SAM" id="MobiDB-lite"/>
    </source>
</evidence>
<reference evidence="3 4" key="1">
    <citation type="journal article" date="2013" name="BMC Genomics">
        <title>Reconstruction of the lipid metabolism for the microalga Monoraphidium neglectum from its genome sequence reveals characteristics suitable for biofuel production.</title>
        <authorList>
            <person name="Bogen C."/>
            <person name="Al-Dilaimi A."/>
            <person name="Albersmeier A."/>
            <person name="Wichmann J."/>
            <person name="Grundmann M."/>
            <person name="Rupp O."/>
            <person name="Lauersen K.J."/>
            <person name="Blifernez-Klassen O."/>
            <person name="Kalinowski J."/>
            <person name="Goesmann A."/>
            <person name="Mussgnug J.H."/>
            <person name="Kruse O."/>
        </authorList>
    </citation>
    <scope>NUCLEOTIDE SEQUENCE [LARGE SCALE GENOMIC DNA]</scope>
    <source>
        <strain evidence="3 4">SAG 48.87</strain>
    </source>
</reference>
<dbReference type="InterPro" id="IPR040191">
    <property type="entry name" value="UTP10"/>
</dbReference>
<evidence type="ECO:0000259" key="2">
    <source>
        <dbReference type="Pfam" id="PF12397"/>
    </source>
</evidence>
<dbReference type="GO" id="GO:0000462">
    <property type="term" value="P:maturation of SSU-rRNA from tricistronic rRNA transcript (SSU-rRNA, 5.8S rRNA, LSU-rRNA)"/>
    <property type="evidence" value="ECO:0007669"/>
    <property type="project" value="TreeGrafter"/>
</dbReference>
<dbReference type="GO" id="GO:0032040">
    <property type="term" value="C:small-subunit processome"/>
    <property type="evidence" value="ECO:0007669"/>
    <property type="project" value="TreeGrafter"/>
</dbReference>
<feature type="region of interest" description="Disordered" evidence="1">
    <location>
        <begin position="397"/>
        <end position="420"/>
    </location>
</feature>
<proteinExistence type="predicted"/>
<dbReference type="GO" id="GO:0030515">
    <property type="term" value="F:snoRNA binding"/>
    <property type="evidence" value="ECO:0007669"/>
    <property type="project" value="TreeGrafter"/>
</dbReference>
<dbReference type="Pfam" id="PF12397">
    <property type="entry name" value="U3snoRNP10"/>
    <property type="match status" value="1"/>
</dbReference>
<dbReference type="GeneID" id="25728746"/>
<dbReference type="AlphaFoldDB" id="A0A0D2N348"/>
<dbReference type="GO" id="GO:0034455">
    <property type="term" value="C:t-UTP complex"/>
    <property type="evidence" value="ECO:0007669"/>
    <property type="project" value="TreeGrafter"/>
</dbReference>
<organism evidence="3 4">
    <name type="scientific">Monoraphidium neglectum</name>
    <dbReference type="NCBI Taxonomy" id="145388"/>
    <lineage>
        <taxon>Eukaryota</taxon>
        <taxon>Viridiplantae</taxon>
        <taxon>Chlorophyta</taxon>
        <taxon>core chlorophytes</taxon>
        <taxon>Chlorophyceae</taxon>
        <taxon>CS clade</taxon>
        <taxon>Sphaeropleales</taxon>
        <taxon>Selenastraceae</taxon>
        <taxon>Monoraphidium</taxon>
    </lineage>
</organism>
<dbReference type="PANTHER" id="PTHR13457">
    <property type="entry name" value="BAP28"/>
    <property type="match status" value="1"/>
</dbReference>
<evidence type="ECO:0000313" key="4">
    <source>
        <dbReference type="Proteomes" id="UP000054498"/>
    </source>
</evidence>
<dbReference type="RefSeq" id="XP_013905831.1">
    <property type="nucleotide sequence ID" value="XM_014050377.1"/>
</dbReference>
<dbReference type="PANTHER" id="PTHR13457:SF1">
    <property type="entry name" value="HEAT REPEAT-CONTAINING PROTEIN 1"/>
    <property type="match status" value="1"/>
</dbReference>
<feature type="domain" description="U3 small nucleolar RNA-associated protein 10 N-terminal" evidence="2">
    <location>
        <begin position="229"/>
        <end position="345"/>
    </location>
</feature>
<accession>A0A0D2N348</accession>
<protein>
    <recommendedName>
        <fullName evidence="2">U3 small nucleolar RNA-associated protein 10 N-terminal domain-containing protein</fullName>
    </recommendedName>
</protein>
<dbReference type="KEGG" id="mng:MNEG_1148"/>
<keyword evidence="4" id="KW-1185">Reference proteome</keyword>
<dbReference type="GO" id="GO:0045943">
    <property type="term" value="P:positive regulation of transcription by RNA polymerase I"/>
    <property type="evidence" value="ECO:0007669"/>
    <property type="project" value="TreeGrafter"/>
</dbReference>
<evidence type="ECO:0000313" key="3">
    <source>
        <dbReference type="EMBL" id="KIZ06812.1"/>
    </source>
</evidence>
<dbReference type="EMBL" id="KK100328">
    <property type="protein sequence ID" value="KIZ06812.1"/>
    <property type="molecule type" value="Genomic_DNA"/>
</dbReference>
<sequence>MSVLAAQLAQLAGLKGPQEKWVRGKASLLFNYQQAADVGADTLLSIAQTGVSQLIRLDKRFHPFSEPLFSRAAVGVSRDQLTAQENADLDAKLNPFLHLLADHFLAPACFQVLEFCIRRYRVHELNLPALLAAALPYHSTNEFSRLIQLCALKGTIWEWLTPIQESGAPLPRPSLVQRCANDEAVLKFVTATAEALGSGPHPSRTYLSFFAVTACELVAAAPQVSERLVSALLPPVLAGLSAGSGRDFAAASLMVLSHLAARAALSPKLLAAVLPLVARASATLGLATPLMLIAHVANTQPQLEALPRKALNHLLAQPDLAAQLSALQAKGARLAPLLRLLLSALAAAAASPDEPAPTGAAAAALLRSLVLEVDLQPGQAREAAAQLLDAGAGLIVQSGAGDGEEGSEQEEEDDEGGAGGALRRVRGALRALDLRHPEEVDAAVNAALTDARRQQQEEGQGAAAATPAAPTAATPKGGKKGKAGAAAASGQEGASAAATGGAAARREALFRLVQACFGASAHAPVDGGADADSDAGEAQTLAAAVHAPAEGVRIMAIEKLDKVCASPGATEAARKLLRGSLLDALRHDAFPVAAAAAAARGLADVPGADLVPGLQALLARAADAAAAGHGEQPGSAKAALAAARGALAAVAELRARETALAHACAAAALEFALSDKRRRKLAAAAAAACGPMLFGGLDLSADDEGGAAGGKAAKGKGKGGAVAEEGAAAEGKRAAAASANRALVDALAHGLLAGGAGAWDELGALLEAGGPRCRHLLLLALLRAAALLSSGGAPAAKRGGKSGGAAAGGGAAFEGVARCLVGLLAGGAHAREREQQHQQLLLPSDWEAASSELFDDDGLPTQQHASAVLSPAALSRAHGAALLRALHLTLDAAPPAALAAAVGRPEAVFALLARHARAGPLLRRSRRTCGS</sequence>
<feature type="compositionally biased region" description="Low complexity" evidence="1">
    <location>
        <begin position="457"/>
        <end position="476"/>
    </location>
</feature>
<dbReference type="OrthoDB" id="31183at2759"/>
<dbReference type="Proteomes" id="UP000054498">
    <property type="component" value="Unassembled WGS sequence"/>
</dbReference>
<feature type="region of interest" description="Disordered" evidence="1">
    <location>
        <begin position="452"/>
        <end position="485"/>
    </location>
</feature>
<dbReference type="STRING" id="145388.A0A0D2N348"/>